<evidence type="ECO:0000313" key="1">
    <source>
        <dbReference type="EMBL" id="OOM82014.1"/>
    </source>
</evidence>
<evidence type="ECO:0000313" key="2">
    <source>
        <dbReference type="Proteomes" id="UP000190890"/>
    </source>
</evidence>
<dbReference type="STRING" id="29367.CLPUN_06320"/>
<dbReference type="EMBL" id="LZZM01000034">
    <property type="protein sequence ID" value="OOM82014.1"/>
    <property type="molecule type" value="Genomic_DNA"/>
</dbReference>
<keyword evidence="2" id="KW-1185">Reference proteome</keyword>
<protein>
    <submittedName>
        <fullName evidence="1">Uncharacterized protein</fullName>
    </submittedName>
</protein>
<gene>
    <name evidence="1" type="ORF">CLPUN_06320</name>
</gene>
<dbReference type="Proteomes" id="UP000190890">
    <property type="component" value="Unassembled WGS sequence"/>
</dbReference>
<name>A0A1S8TW67_9CLOT</name>
<comment type="caution">
    <text evidence="1">The sequence shown here is derived from an EMBL/GenBank/DDBJ whole genome shotgun (WGS) entry which is preliminary data.</text>
</comment>
<organism evidence="1 2">
    <name type="scientific">Clostridium puniceum</name>
    <dbReference type="NCBI Taxonomy" id="29367"/>
    <lineage>
        <taxon>Bacteria</taxon>
        <taxon>Bacillati</taxon>
        <taxon>Bacillota</taxon>
        <taxon>Clostridia</taxon>
        <taxon>Eubacteriales</taxon>
        <taxon>Clostridiaceae</taxon>
        <taxon>Clostridium</taxon>
    </lineage>
</organism>
<dbReference type="AlphaFoldDB" id="A0A1S8TW67"/>
<proteinExistence type="predicted"/>
<dbReference type="RefSeq" id="WP_158078687.1">
    <property type="nucleotide sequence ID" value="NZ_LZZM01000034.1"/>
</dbReference>
<sequence>MDDKFIYIDNNIAAAKDEIAIFEKIEEALNEVFHSWHKKHKLFPNCYRILNDEVIEVR</sequence>
<reference evidence="1 2" key="1">
    <citation type="submission" date="2016-05" db="EMBL/GenBank/DDBJ databases">
        <title>Microbial solvent formation.</title>
        <authorList>
            <person name="Poehlein A."/>
            <person name="Montoya Solano J.D."/>
            <person name="Flitsch S."/>
            <person name="Krabben P."/>
            <person name="Duerre P."/>
            <person name="Daniel R."/>
        </authorList>
    </citation>
    <scope>NUCLEOTIDE SEQUENCE [LARGE SCALE GENOMIC DNA]</scope>
    <source>
        <strain evidence="1 2">DSM 2619</strain>
    </source>
</reference>
<accession>A0A1S8TW67</accession>